<keyword evidence="3" id="KW-1185">Reference proteome</keyword>
<evidence type="ECO:0000313" key="2">
    <source>
        <dbReference type="EMBL" id="CAL4173020.1"/>
    </source>
</evidence>
<accession>A0AAV2S860</accession>
<dbReference type="Proteomes" id="UP001497623">
    <property type="component" value="Unassembled WGS sequence"/>
</dbReference>
<dbReference type="Gene3D" id="1.20.5.170">
    <property type="match status" value="1"/>
</dbReference>
<dbReference type="AlphaFoldDB" id="A0AAV2S860"/>
<organism evidence="2 3">
    <name type="scientific">Meganyctiphanes norvegica</name>
    <name type="common">Northern krill</name>
    <name type="synonym">Thysanopoda norvegica</name>
    <dbReference type="NCBI Taxonomy" id="48144"/>
    <lineage>
        <taxon>Eukaryota</taxon>
        <taxon>Metazoa</taxon>
        <taxon>Ecdysozoa</taxon>
        <taxon>Arthropoda</taxon>
        <taxon>Crustacea</taxon>
        <taxon>Multicrustacea</taxon>
        <taxon>Malacostraca</taxon>
        <taxon>Eumalacostraca</taxon>
        <taxon>Eucarida</taxon>
        <taxon>Euphausiacea</taxon>
        <taxon>Euphausiidae</taxon>
        <taxon>Meganyctiphanes</taxon>
    </lineage>
</organism>
<gene>
    <name evidence="2" type="ORF">MNOR_LOCUS34344</name>
</gene>
<name>A0AAV2S860_MEGNR</name>
<evidence type="ECO:0000256" key="1">
    <source>
        <dbReference type="SAM" id="Coils"/>
    </source>
</evidence>
<reference evidence="2 3" key="1">
    <citation type="submission" date="2024-05" db="EMBL/GenBank/DDBJ databases">
        <authorList>
            <person name="Wallberg A."/>
        </authorList>
    </citation>
    <scope>NUCLEOTIDE SEQUENCE [LARGE SCALE GENOMIC DNA]</scope>
</reference>
<evidence type="ECO:0000313" key="3">
    <source>
        <dbReference type="Proteomes" id="UP001497623"/>
    </source>
</evidence>
<protein>
    <submittedName>
        <fullName evidence="2">Uncharacterized protein</fullName>
    </submittedName>
</protein>
<sequence length="106" mass="12001">MVSEKDELTRNVASVQDELTSSVNFLKDHIEDMETQASKDQNRIQQLEGELYGSRHEGMALITELEDLKNIKAALEKELKQTKDALNKEQLKKSDAGKTLKKVQGK</sequence>
<keyword evidence="1" id="KW-0175">Coiled coil</keyword>
<dbReference type="SUPFAM" id="SSF64593">
    <property type="entry name" value="Intermediate filament protein, coiled coil region"/>
    <property type="match status" value="1"/>
</dbReference>
<dbReference type="EMBL" id="CAXKWB010052535">
    <property type="protein sequence ID" value="CAL4173020.1"/>
    <property type="molecule type" value="Genomic_DNA"/>
</dbReference>
<feature type="coiled-coil region" evidence="1">
    <location>
        <begin position="23"/>
        <end position="92"/>
    </location>
</feature>
<proteinExistence type="predicted"/>
<comment type="caution">
    <text evidence="2">The sequence shown here is derived from an EMBL/GenBank/DDBJ whole genome shotgun (WGS) entry which is preliminary data.</text>
</comment>